<dbReference type="InterPro" id="IPR009081">
    <property type="entry name" value="PP-bd_ACP"/>
</dbReference>
<dbReference type="Gene3D" id="1.10.1200.10">
    <property type="entry name" value="ACP-like"/>
    <property type="match status" value="5"/>
</dbReference>
<dbReference type="FunFam" id="3.30.300.30:FF:000033">
    <property type="entry name" value="Nonribosomal siderophore peptide synthase SidC"/>
    <property type="match status" value="1"/>
</dbReference>
<dbReference type="InterPro" id="IPR020845">
    <property type="entry name" value="AMP-binding_CS"/>
</dbReference>
<comment type="pathway">
    <text evidence="1">Siderophore biosynthesis.</text>
</comment>
<dbReference type="GO" id="GO:0005737">
    <property type="term" value="C:cytoplasm"/>
    <property type="evidence" value="ECO:0007669"/>
    <property type="project" value="TreeGrafter"/>
</dbReference>
<keyword evidence="3" id="KW-0597">Phosphoprotein</keyword>
<dbReference type="InterPro" id="IPR036736">
    <property type="entry name" value="ACP-like_sf"/>
</dbReference>
<dbReference type="InterPro" id="IPR000873">
    <property type="entry name" value="AMP-dep_synth/lig_dom"/>
</dbReference>
<dbReference type="Proteomes" id="UP000006753">
    <property type="component" value="Unassembled WGS sequence"/>
</dbReference>
<dbReference type="FunFam" id="3.40.50.12780:FF:000024">
    <property type="entry name" value="Nonribosomal siderophore peptide synthase SidC"/>
    <property type="match status" value="2"/>
</dbReference>
<evidence type="ECO:0000256" key="6">
    <source>
        <dbReference type="SAM" id="MobiDB-lite"/>
    </source>
</evidence>
<evidence type="ECO:0000256" key="2">
    <source>
        <dbReference type="ARBA" id="ARBA00022450"/>
    </source>
</evidence>
<dbReference type="FunFam" id="3.30.300.30:FF:000015">
    <property type="entry name" value="Nonribosomal peptide synthase SidD"/>
    <property type="match status" value="1"/>
</dbReference>
<dbReference type="EMBL" id="JH921428">
    <property type="protein sequence ID" value="EKD21651.1"/>
    <property type="molecule type" value="Genomic_DNA"/>
</dbReference>
<feature type="region of interest" description="Disordered" evidence="6">
    <location>
        <begin position="26"/>
        <end position="52"/>
    </location>
</feature>
<proteinExistence type="inferred from homology"/>
<dbReference type="Gene3D" id="3.30.559.10">
    <property type="entry name" value="Chloramphenicol acetyltransferase-like domain"/>
    <property type="match status" value="6"/>
</dbReference>
<dbReference type="Pfam" id="PF00501">
    <property type="entry name" value="AMP-binding"/>
    <property type="match status" value="3"/>
</dbReference>
<feature type="domain" description="Carrier" evidence="7">
    <location>
        <begin position="2193"/>
        <end position="2266"/>
    </location>
</feature>
<dbReference type="InterPro" id="IPR010071">
    <property type="entry name" value="AA_adenyl_dom"/>
</dbReference>
<dbReference type="eggNOG" id="KOG1176">
    <property type="taxonomic scope" value="Eukaryota"/>
</dbReference>
<dbReference type="GO" id="GO:0031169">
    <property type="term" value="P:ferrichrome biosynthetic process"/>
    <property type="evidence" value="ECO:0007669"/>
    <property type="project" value="UniProtKB-ARBA"/>
</dbReference>
<dbReference type="SUPFAM" id="SSF56801">
    <property type="entry name" value="Acetyl-CoA synthetase-like"/>
    <property type="match status" value="3"/>
</dbReference>
<dbReference type="GO" id="GO:0031177">
    <property type="term" value="F:phosphopantetheine binding"/>
    <property type="evidence" value="ECO:0007669"/>
    <property type="project" value="InterPro"/>
</dbReference>
<feature type="domain" description="Carrier" evidence="7">
    <location>
        <begin position="4359"/>
        <end position="4435"/>
    </location>
</feature>
<dbReference type="GO" id="GO:0016874">
    <property type="term" value="F:ligase activity"/>
    <property type="evidence" value="ECO:0007669"/>
    <property type="project" value="UniProtKB-KW"/>
</dbReference>
<dbReference type="Gene3D" id="3.30.300.30">
    <property type="match status" value="3"/>
</dbReference>
<dbReference type="OrthoDB" id="416786at2759"/>
<dbReference type="Pfam" id="PF00550">
    <property type="entry name" value="PP-binding"/>
    <property type="match status" value="5"/>
</dbReference>
<comment type="similarity">
    <text evidence="5">Belongs to the NRP synthetase family.</text>
</comment>
<evidence type="ECO:0000256" key="5">
    <source>
        <dbReference type="ARBA" id="ARBA00029454"/>
    </source>
</evidence>
<accession>K1X9C6</accession>
<dbReference type="HOGENOM" id="CLU_000092_2_0_1"/>
<dbReference type="PROSITE" id="PS50075">
    <property type="entry name" value="CARRIER"/>
    <property type="match status" value="5"/>
</dbReference>
<dbReference type="eggNOG" id="KOG1178">
    <property type="taxonomic scope" value="Eukaryota"/>
</dbReference>
<protein>
    <submittedName>
        <fullName evidence="8">Peptide synthetase</fullName>
    </submittedName>
</protein>
<evidence type="ECO:0000313" key="8">
    <source>
        <dbReference type="EMBL" id="EKD21651.1"/>
    </source>
</evidence>
<evidence type="ECO:0000259" key="7">
    <source>
        <dbReference type="PROSITE" id="PS50075"/>
    </source>
</evidence>
<reference evidence="8 9" key="1">
    <citation type="journal article" date="2012" name="BMC Genomics">
        <title>Sequencing the genome of Marssonina brunnea reveals fungus-poplar co-evolution.</title>
        <authorList>
            <person name="Zhu S."/>
            <person name="Cao Y.-Z."/>
            <person name="Jiang C."/>
            <person name="Tan B.-Y."/>
            <person name="Wang Z."/>
            <person name="Feng S."/>
            <person name="Zhang L."/>
            <person name="Su X.-H."/>
            <person name="Brejova B."/>
            <person name="Vinar T."/>
            <person name="Xu M."/>
            <person name="Wang M.-X."/>
            <person name="Zhang S.-G."/>
            <person name="Huang M.-R."/>
            <person name="Wu R."/>
            <person name="Zhou Y."/>
        </authorList>
    </citation>
    <scope>NUCLEOTIDE SEQUENCE [LARGE SCALE GENOMIC DNA]</scope>
    <source>
        <strain evidence="8 9">MB_m1</strain>
    </source>
</reference>
<dbReference type="InterPro" id="IPR045851">
    <property type="entry name" value="AMP-bd_C_sf"/>
</dbReference>
<dbReference type="FunFam" id="3.40.50.980:FF:000001">
    <property type="entry name" value="Non-ribosomal peptide synthetase"/>
    <property type="match status" value="1"/>
</dbReference>
<feature type="domain" description="Carrier" evidence="7">
    <location>
        <begin position="1644"/>
        <end position="1721"/>
    </location>
</feature>
<dbReference type="InterPro" id="IPR020806">
    <property type="entry name" value="PKS_PP-bd"/>
</dbReference>
<dbReference type="Pfam" id="PF00668">
    <property type="entry name" value="Condensation"/>
    <property type="match status" value="6"/>
</dbReference>
<keyword evidence="4" id="KW-0436">Ligase</keyword>
<dbReference type="SUPFAM" id="SSF52777">
    <property type="entry name" value="CoA-dependent acyltransferases"/>
    <property type="match status" value="12"/>
</dbReference>
<dbReference type="Gene3D" id="3.40.50.12780">
    <property type="entry name" value="N-terminal domain of ligase-like"/>
    <property type="match status" value="3"/>
</dbReference>
<keyword evidence="2" id="KW-0596">Phosphopantetheine</keyword>
<gene>
    <name evidence="8" type="ORF">MBM_00764</name>
</gene>
<dbReference type="CDD" id="cd05918">
    <property type="entry name" value="A_NRPS_SidN3_like"/>
    <property type="match status" value="1"/>
</dbReference>
<dbReference type="PANTHER" id="PTHR45527">
    <property type="entry name" value="NONRIBOSOMAL PEPTIDE SYNTHETASE"/>
    <property type="match status" value="1"/>
</dbReference>
<dbReference type="KEGG" id="mbe:MBM_00764"/>
<dbReference type="GO" id="GO:0010106">
    <property type="term" value="P:cellular response to iron ion starvation"/>
    <property type="evidence" value="ECO:0007669"/>
    <property type="project" value="UniProtKB-ARBA"/>
</dbReference>
<evidence type="ECO:0000313" key="9">
    <source>
        <dbReference type="Proteomes" id="UP000006753"/>
    </source>
</evidence>
<feature type="domain" description="Carrier" evidence="7">
    <location>
        <begin position="3796"/>
        <end position="3869"/>
    </location>
</feature>
<evidence type="ECO:0000256" key="3">
    <source>
        <dbReference type="ARBA" id="ARBA00022553"/>
    </source>
</evidence>
<dbReference type="PROSITE" id="PS00455">
    <property type="entry name" value="AMP_BINDING"/>
    <property type="match status" value="1"/>
</dbReference>
<dbReference type="InterPro" id="IPR023213">
    <property type="entry name" value="CAT-like_dom_sf"/>
</dbReference>
<keyword evidence="9" id="KW-1185">Reference proteome</keyword>
<feature type="domain" description="Carrier" evidence="7">
    <location>
        <begin position="3253"/>
        <end position="3330"/>
    </location>
</feature>
<name>K1X9C6_MARBU</name>
<dbReference type="OMA" id="HHIVTEG"/>
<evidence type="ECO:0000256" key="1">
    <source>
        <dbReference type="ARBA" id="ARBA00004924"/>
    </source>
</evidence>
<dbReference type="InterPro" id="IPR006162">
    <property type="entry name" value="Ppantetheine_attach_site"/>
</dbReference>
<dbReference type="PANTHER" id="PTHR45527:SF1">
    <property type="entry name" value="FATTY ACID SYNTHASE"/>
    <property type="match status" value="1"/>
</dbReference>
<dbReference type="SMART" id="SM01294">
    <property type="entry name" value="PKS_PP_betabranch"/>
    <property type="match status" value="1"/>
</dbReference>
<dbReference type="PROSITE" id="PS00012">
    <property type="entry name" value="PHOSPHOPANTETHEINE"/>
    <property type="match status" value="4"/>
</dbReference>
<evidence type="ECO:0000256" key="4">
    <source>
        <dbReference type="ARBA" id="ARBA00022598"/>
    </source>
</evidence>
<dbReference type="NCBIfam" id="NF003417">
    <property type="entry name" value="PRK04813.1"/>
    <property type="match status" value="3"/>
</dbReference>
<dbReference type="CDD" id="cd19542">
    <property type="entry name" value="CT_NRPS-like"/>
    <property type="match status" value="2"/>
</dbReference>
<dbReference type="Gene3D" id="3.30.559.30">
    <property type="entry name" value="Nonribosomal peptide synthetase, condensation domain"/>
    <property type="match status" value="6"/>
</dbReference>
<organism evidence="8 9">
    <name type="scientific">Marssonina brunnea f. sp. multigermtubi (strain MB_m1)</name>
    <name type="common">Marssonina leaf spot fungus</name>
    <dbReference type="NCBI Taxonomy" id="1072389"/>
    <lineage>
        <taxon>Eukaryota</taxon>
        <taxon>Fungi</taxon>
        <taxon>Dikarya</taxon>
        <taxon>Ascomycota</taxon>
        <taxon>Pezizomycotina</taxon>
        <taxon>Leotiomycetes</taxon>
        <taxon>Helotiales</taxon>
        <taxon>Drepanopezizaceae</taxon>
        <taxon>Drepanopeziza</taxon>
    </lineage>
</organism>
<dbReference type="InParanoid" id="K1X9C6"/>
<dbReference type="InterPro" id="IPR001242">
    <property type="entry name" value="Condensation_dom"/>
</dbReference>
<sequence>MTTAVPVENLIPISTDDVATATAMTMTTKQPQDPQDLQDLQDPQDPKQPLSILNDPPVVLDGPQLLHQLIRWEQHSESCALDFTSNETRKRYSFRDLQSCISALQAQIQASLDLILNLNLNPSQRNGQHVIPVLLPQSPGLYISQLATLQSGGAFCPINLDAPKDRIKFVVGDVSASIIITTPEFKDVVSWEDGPTIILVDEFPDVAQQQVVDQGLPRDAAPDDIAYVMYTSGSSGTPKGVAVSHMAVTQSLLAHERHIPKFDRFLQFAAPSFDVSVFEIFFPLVRGATLVGVNRIQLLNDLPGTITDLEIDAAELTPTVVGSLLQKRSNAPGLKLLLTIGEMLTWPIVKEFGGSETQANMLYGMYGPTEAAIHCTIYPKMAADTKPGNIGIPFDTVSTFVAAPSTSVEDAANLKFLPVGDLGELILGGPQLAQGYLNREEQNKAAFVHFDGKKYYRTGDKARQLEDGTIEILGRISAGQVKLRGQRIELGEIEEVIYKHPGLKTVVAVVLQGRLVVFALVADAKITTGDVLETCAKWLPTFMVPSEIVLLQNFPYLPSGKVDKRRLEADYQAERKNSGSEFTASETETQLSVRTVLQETLGNFSRTTRLAAAGLDSLMAIRVASKLRLLGFNVNTVKVLQAEVFESLVDLCDRSKSTSSIQVQRSEKAEVQVNVQKSLNGHAKDVESTSQCTPTQSAMLLSTAISEKAYRNWVDLDLPGITDVEDVFSALHELAARNPILRTGFAEPGDQSGYLQIIWKDLEESQIELVEALNYEYNEFKDASLHRPIRFQIQKVESHVKLLMHIHHALYDAWSLELLLDDLNTILSKKAPPVRPPFTDVVDSYHDSTSKADDWTAKDYWKDHLALLDNVPVPNFNTGEVPPPSLAVERLQTSMSTSEVVLAARRMSARPQSLFQAAYALVLSSYLGCTDICFGTVFSGRTLPITGIEDIIGPCLIALPVRVDISTSTNLRGLVQELDATTGKHMEHSTLPARDIKAAGGISPRQMLFDTLVIWQQTLHSHDHKRDHVVLVEEADNAEFKLTLDIIPSLGNVELKAIYQRASFPESQVRSLLLQIEQLVRAVIEEENTTLDTAFQHLEKHVLSIENEKPHMELRIGSLSSPVEDLAISDPDRLAIEFATAIDKEIKVNRISYSGLNSYSNQIGHYLLEQNNVLPDELICTCMEKSIDLYASILAAAKIGAGYLPLTPDIPSGRLQNILQEANVKVVIAQSSSKSLFESIKSVEILYIDQVKLSSLSTSNIPLNSTPDMVSYCVFTSGSTTGTPKGVLVTQGNLLSNLDVLQDMYPASKNARFLQSCPQTFGVSVFEIFFAWRVGGTICSAIKDVLFQDIENAIRLFNVTHLSLTPTVAAMIDPNNVPQIEFLVTAGEAVTPKVFNTWADRGLWQGYGPSETTNICTINPRVSKHDAINNIGPPLKNTSAFVLAPGPEFILVPRGGVGELCFGGSQVFRGYMDRDQGVGNLIEHPQFGRLYRSGDFGRLMPDGSLVFTGRKDDQFKIQGRKIELGEINNTMLRSDKVVDCVTMVIDGEGDSPQRLICFWTSGKEQSISLEPRPMPPRDVLTELYRNLDAALPPYMVPSALIPLSFMPSTAQGKIDKRRLVKHFRGLEVSFLHGCSQTIKSTSDHTWTGLESAIARSVAETAKVSVEDIGPDTSFFELGIDSINAIQLARSLTKVTGKQVAFTEISKFPSVVRLADRLSFKAEQGDIEVNGASLSGDIDFGFEHDFIDSTVNQFEKTGRTVQRILPCTPLQEAMLSATEASTKKLFDNSVIFNISGDVTKLESCWREMVRRHEILRTCFVSTDVPRHPFVQVVLQDYDLKFGRISSVVERTARGDQEPPYTLDLVESSGQTKLVVWMHHALYDGVALALLHEEVEMLYRSESLPGPVSFAPFLKSMASLDMDKAEKFWQSKLQNCHFPKFSTSNNHHVHRSQENSVQAQWITAKMPLSLIRSNLKKCSTSLLAVCHTAWASLLSERLQETDICFGSLVSGRTLPVPNIDRLVAPCFNTIPTRLQNIHNLSYLEAFRKLQSLSADSLPFQLTPLRRLQSKLSHDGSRLFDTLFILQQPPRQFDSGIWTMEDYDWAMDFPIAIEVVPRQSDDKLEIMLHSYTDVLSEEGTLGLLEAFDLKLHEALQNPRRHILAPTVRDEILAKLEIRENSKAEESNGPRESENMSAGELRLRDVVKDFTDIPTEKIERDISIFRLGLDSISTVQIATRLRKQGHSVLASDILENNTIAKLGAFLSSQRKSEKDLDSKYDFVSFDKDHRTFVSSKLGMPEKNIEAVMPCTSVQQGMLAQTLHSDGLEYVNSVWLEIPGEVYIPALKAAWGAVCENNEVLRTSFTSTENPKHPFVMVVCTKDASQLPWYESSRELPSRAENLLKNPWNLHLYEENGTKTLKFTAHHALYDAQSFQMLFSDVAKTYASQRPTSRPPIASLLSAILQDSTQNIDEKRAFWEKEANKIIVNRFPNLTPLHVSNTASEFREIISQSSSSQLHELCRASGVTIQAATQATWARLLYFYIGETSTTFGMTLSGRSIHEDADQIAFPSIVTLPVRCEIAGTNGDLLTRTIDSNALLHKHQFTPLTSIQKWAGYPEGKIFDTLFAFQKFPDNEVKTETPWKIAREQASVDYSVSFEVEPTAGDKIALRMTFRCDLIPVEQAELLLKQYNALLLDILQNPQSPCDVAPIALNELLSITAAEEDILSAPVTLLHEFVELGAREFPDRKALEFATSLDPENFKSTSWTYRQLDEEANKVASLLLKRKVEPGQMIAICFDKCAEASFTIIGILKAGCSYVALDPNAPADRSKFIVKDSGAELVVTAGQPGQNLKAVLDCETINLDSADILTSCSSQQPRISRNIMPEDVSYCLYTSGTTGTPKGCLITHENAVQFMLAFSRLFEGHWKTTSKFLQFASFHFDVSVMEQFWSWSVGMCVVSAPRDLIFEDITSAIQQLGVTHIDLTPSLARLIHPDKVPTLCEGAFITGGEQLKQEILDVWGEKAVIYNGYGPTEVTIGCTMYPRVPKNGRPSNIGPAYINVGSFVLKPGTEIPVLRGGIGELCVSGKLVGKGYLNRPDLTVERFPTLKAFNKRVYRTGDLVRILHDGSFIFLGRADDQVKLRGQRLELSEINEVIKNGVASIQEVVTLVLKHSSQQKEQLVTFIVADSSSDNEGSLIMGARDACKARLPGYMVPTHFIPLQKLPLNVNNKADSKQLAAMYNEMSVEDMRKLSHAGQDGNSWTDREKRALDIVAKTLQIEAGTLTGGTTIFELGIDSISIIGFSKALQDAGLVGARVSAVKNNPSMRALVRVLLDGDSSDQGRENAYVAAAQKMAAFAQRHRVFICQDLGVESADVESISPCTAVQEGMIYRFLEADDALYFNKFEFELAESVDVKDLKKAWNKVTEQLEVLRMKFVATDDGFAQVVLRNVNERAVPAPLDYERMDKSEALKVPYSISFSGNTMKIQIFHGLYDGNSLTMLLRRVIDEYHGLEEIDYGPSFISSLPYGPLAEIPQSKEFWTSHLQDWVSSPIPSRPKLESSADILATSTISSLAGFDQLRKHLGVTPQALIQASWLSVLQHLANSANLTIGIVTSGRAIDFEDADAVIGPLFNTGPFHVKIERGMISGMLVKECHEFNIRMQDFQHTPLKDVQRWSPAKQGEALFDTLFVVQRPGVGDDEFAEGIWREIGGGVVADYPLAFEATLSPDNSKLELTIVAQGEIMSQEGADDLLRQVKKALLEMLESSGENVIPGGGSELDGEVKRQTVVSPSTHETPNGPFTWTDEAETIRTEIAILASVSEDSIQEHSSIFELGLDSIDVIKLASRLKKRGIEVPVSVMVKSQTIAMISSNILAKNELHKTTTGKSLLDMSRDLTTYLKSADKLPENVELVLPATPLQQTMVNEMISSGYTRYFNVDGLKLSQDVDLEKLRQAVTKVVEQSPILRTTFVAVEDPKAAVSFAQIIHNSGEALSGVSPDISTLAVGQKFEDFMENFRVESSRLAAEDQQLLQVRFVDAGMDRYLVIAISHALYDGTSLQLIHDDIQKAYNGKLADRPEFMPFLEEVFQSTTEDARKFWRTTLSNLPPAIFPQKLDSRIEKHTSTTRLERRSRVSLPNIEALCKSSRITLQTLGQTCWALVLSQLMGQLDIVFGSVLSCRDTEEASEVMFPLMNTVAVRSVIHGTLSEMLRYMQDMSDTTRQYQHFPLGTAQAYAFASRQDSGLEKDTTLLDTLFIYQGRRQTEGQGKLYESVYGASDVEFPVCVEMEVVNDEYLSWTTACKSIARDENETEGIIDALEAVLQRLVEDSEAQAIVSDADGVSVCGLPKFRLKEKKKRTNKTQVLDLGQSEWTSTELAIRSALHALSGIPEDSIRQDSTIFHLGLDSISVLKLPALLKTEGIRLSVSDIMRQQTVYAMAKASRSVSASAEADSDVDVDRSLAEAISGLDLSTEISELEKEIGEVQHVMPATAGEQYMIRQWQVSQGAVLYHTFTYALSGPVDKAGLASAWKTLLKRHDILRTGFIEVGSRFLQVVFKDPPNEVLYQDAGNPATTRKSNSDLRRPPLDLVVEDADGSSVRLELILHHALYDGISLLILVDELQSLYRGEQLNPPDQDFKTFVAQSLSASSPTTMKERWTSYLGDKPSPLFPETLSSTSHNSQTEVYEPSIAIKPLKPLAQEVGVSVDVLFLAATSKLFARSLQTTTIPSITFGIYLANRAPFGSDLSTLAAPTLNLLPLRVRAPLNRSIEDIAREIQRDIHVIGSKEMVGASLAEIYEWTGTRVNFFVNIIKSSGSDTTDVTTSGDSRFEWRQVQDHLRKKAEVIEGARNERVKRGVDSQGEGAYLPFVDIEIHYRSHLELLNMGVSAPGHLLSLAAAESLVEKFWACLDGLGLGPLRI</sequence>
<dbReference type="InterPro" id="IPR042099">
    <property type="entry name" value="ANL_N_sf"/>
</dbReference>
<dbReference type="SUPFAM" id="SSF47336">
    <property type="entry name" value="ACP-like"/>
    <property type="match status" value="5"/>
</dbReference>
<feature type="compositionally biased region" description="Low complexity" evidence="6">
    <location>
        <begin position="26"/>
        <end position="50"/>
    </location>
</feature>
<dbReference type="GO" id="GO:0043041">
    <property type="term" value="P:amino acid activation for nonribosomal peptide biosynthetic process"/>
    <property type="evidence" value="ECO:0007669"/>
    <property type="project" value="TreeGrafter"/>
</dbReference>
<dbReference type="GeneID" id="18756699"/>
<dbReference type="NCBIfam" id="TIGR01733">
    <property type="entry name" value="AA-adenyl-dom"/>
    <property type="match status" value="1"/>
</dbReference>
<dbReference type="STRING" id="1072389.K1X9C6"/>
<dbReference type="SMART" id="SM00823">
    <property type="entry name" value="PKS_PP"/>
    <property type="match status" value="5"/>
</dbReference>